<name>A0A1H3HKH0_9RHOB</name>
<dbReference type="EMBL" id="FNPR01000001">
    <property type="protein sequence ID" value="SDY15715.1"/>
    <property type="molecule type" value="Genomic_DNA"/>
</dbReference>
<dbReference type="Pfam" id="PF20082">
    <property type="entry name" value="DUF6476"/>
    <property type="match status" value="1"/>
</dbReference>
<keyword evidence="3" id="KW-1185">Reference proteome</keyword>
<feature type="transmembrane region" description="Helical" evidence="1">
    <location>
        <begin position="20"/>
        <end position="45"/>
    </location>
</feature>
<dbReference type="RefSeq" id="WP_089887539.1">
    <property type="nucleotide sequence ID" value="NZ_CALJFH010000016.1"/>
</dbReference>
<dbReference type="GeneID" id="78123289"/>
<dbReference type="AlphaFoldDB" id="A0A1H3HKH0"/>
<proteinExistence type="predicted"/>
<reference evidence="2 3" key="1">
    <citation type="submission" date="2016-10" db="EMBL/GenBank/DDBJ databases">
        <authorList>
            <person name="de Groot N.N."/>
        </authorList>
    </citation>
    <scope>NUCLEOTIDE SEQUENCE [LARGE SCALE GENOMIC DNA]</scope>
    <source>
        <strain evidence="2 3">DSM 24677</strain>
    </source>
</reference>
<dbReference type="STRING" id="576131.SAMN05444486_101485"/>
<evidence type="ECO:0000313" key="2">
    <source>
        <dbReference type="EMBL" id="SDY15715.1"/>
    </source>
</evidence>
<keyword evidence="1" id="KW-1133">Transmembrane helix</keyword>
<keyword evidence="1" id="KW-0472">Membrane</keyword>
<gene>
    <name evidence="2" type="ORF">SAMN05444486_101485</name>
</gene>
<keyword evidence="1" id="KW-0812">Transmembrane</keyword>
<dbReference type="InterPro" id="IPR045519">
    <property type="entry name" value="DUF6476"/>
</dbReference>
<evidence type="ECO:0000256" key="1">
    <source>
        <dbReference type="SAM" id="Phobius"/>
    </source>
</evidence>
<evidence type="ECO:0000313" key="3">
    <source>
        <dbReference type="Proteomes" id="UP000199026"/>
    </source>
</evidence>
<sequence>MSETPEGLEENEVDPSLVRYLKLLVTTLAGVMIVGLVAVIALLVIRLNADVPPLPARMTLPEGTKAQAFTQGENWFAVVTTDERILIFARDGETVLQEVQISTGE</sequence>
<accession>A0A1H3HKH0</accession>
<dbReference type="Proteomes" id="UP000199026">
    <property type="component" value="Unassembled WGS sequence"/>
</dbReference>
<protein>
    <submittedName>
        <fullName evidence="2">Uncharacterized protein</fullName>
    </submittedName>
</protein>
<organism evidence="2 3">
    <name type="scientific">Lentibacter algarum</name>
    <dbReference type="NCBI Taxonomy" id="576131"/>
    <lineage>
        <taxon>Bacteria</taxon>
        <taxon>Pseudomonadati</taxon>
        <taxon>Pseudomonadota</taxon>
        <taxon>Alphaproteobacteria</taxon>
        <taxon>Rhodobacterales</taxon>
        <taxon>Roseobacteraceae</taxon>
        <taxon>Lentibacter</taxon>
    </lineage>
</organism>
<dbReference type="OrthoDB" id="7872651at2"/>